<proteinExistence type="predicted"/>
<keyword evidence="4" id="KW-1185">Reference proteome</keyword>
<dbReference type="EMBL" id="CAJVPI010000052">
    <property type="protein sequence ID" value="CAG8467621.1"/>
    <property type="molecule type" value="Genomic_DNA"/>
</dbReference>
<dbReference type="AlphaFoldDB" id="A0A9N8Z5R3"/>
<protein>
    <submittedName>
        <fullName evidence="3">7487_t:CDS:1</fullName>
    </submittedName>
</protein>
<gene>
    <name evidence="3" type="ORF">PBRASI_LOCUS912</name>
</gene>
<dbReference type="Proteomes" id="UP000789739">
    <property type="component" value="Unassembled WGS sequence"/>
</dbReference>
<dbReference type="PANTHER" id="PTHR34825:SF1">
    <property type="entry name" value="AAA-ATPASE-LIKE DOMAIN-CONTAINING PROTEIN"/>
    <property type="match status" value="1"/>
</dbReference>
<evidence type="ECO:0000313" key="3">
    <source>
        <dbReference type="EMBL" id="CAG8467621.1"/>
    </source>
</evidence>
<dbReference type="InterPro" id="IPR018631">
    <property type="entry name" value="AAA-ATPase-like_dom"/>
</dbReference>
<evidence type="ECO:0000259" key="2">
    <source>
        <dbReference type="Pfam" id="PF09820"/>
    </source>
</evidence>
<dbReference type="PANTHER" id="PTHR34825">
    <property type="entry name" value="CONSERVED PROTEIN, WITH A WEAK D-GALACTARATE DEHYDRATASE/ALTRONATE HYDROLASE DOMAIN"/>
    <property type="match status" value="1"/>
</dbReference>
<name>A0A9N8Z5R3_9GLOM</name>
<evidence type="ECO:0000313" key="4">
    <source>
        <dbReference type="Proteomes" id="UP000789739"/>
    </source>
</evidence>
<sequence length="834" mass="95240">MSSSIPIYYQVSGRNISVVKLKEGENLINFRQTIVNNEALDIPDSTLILSATTPDTEIQINNDDYFKIQCGKSLQKLVELLYNNDDNPIRVNSVVQTTKRSREEDSEHQPTKRSREEDSEHQPTKRSQEEDSEHQPTKYLHIVNIPGTNMYKTTDNNINMQEVHPNVPHSIPDFLAFRNTPNRFFCDKTKYIRLLEAQQPDYKILFLRPRQFGKSTLVSTLAAYYDVHTKNIFQSLFGGLDIGENPTRWANQHLVLLLNLSSVETENMNIMRNSFNRIINKMLKFFIKKYAEELGYPDINELIDETASESFLNIFNLVRDRKKTLFIAVDEYDRPGNRYLQNGGIKLWNPVSREHFTSLEDFFDANLFSALKLGCGGEFNRVIHKLFITGITPMFQRRLSSIANFRNISTDVKFHSACGFFDEDIKGLVEEYLVLDEEDKTVLLDVLKHSCDGYLFCKPGADTIQPVYNPLLVFNALERYNDREYLFELISGLSDATHFFGMIARHNLIKYKDLITLYSGEPMQAEFNPNISFSEVLSAPMIGHDASCLKTACSLLYYLGVLTHHSQGGLIVPNQNIQNVVIAQLIEEQCANNFAGTTEDRERVYQDLLDGTVNSFIEIMKNYFRSESTRDLQTVNERALKSALLSLIPFSGRASELCLMADSRKCYGEGRYKFPDLFVTKRSILDTRTLSIVVELKLFSLLGLLSGEAGSWCSNFTASQLDNFNRNLESEGEGALLKRKYIPYNRAEVTTIGDVLNSAITQLENYMSIIAMGPWKKLSNTEFSGVHDIRVGAITNRIGDFLDGYVILAVGTRRFIVRQLDRISVNVCYYVLQS</sequence>
<dbReference type="OrthoDB" id="3068380at2759"/>
<feature type="compositionally biased region" description="Basic and acidic residues" evidence="1">
    <location>
        <begin position="100"/>
        <end position="136"/>
    </location>
</feature>
<organism evidence="3 4">
    <name type="scientific">Paraglomus brasilianum</name>
    <dbReference type="NCBI Taxonomy" id="144538"/>
    <lineage>
        <taxon>Eukaryota</taxon>
        <taxon>Fungi</taxon>
        <taxon>Fungi incertae sedis</taxon>
        <taxon>Mucoromycota</taxon>
        <taxon>Glomeromycotina</taxon>
        <taxon>Glomeromycetes</taxon>
        <taxon>Paraglomerales</taxon>
        <taxon>Paraglomeraceae</taxon>
        <taxon>Paraglomus</taxon>
    </lineage>
</organism>
<feature type="domain" description="AAA-ATPase-like" evidence="2">
    <location>
        <begin position="170"/>
        <end position="397"/>
    </location>
</feature>
<comment type="caution">
    <text evidence="3">The sequence shown here is derived from an EMBL/GenBank/DDBJ whole genome shotgun (WGS) entry which is preliminary data.</text>
</comment>
<feature type="region of interest" description="Disordered" evidence="1">
    <location>
        <begin position="92"/>
        <end position="137"/>
    </location>
</feature>
<dbReference type="Pfam" id="PF09820">
    <property type="entry name" value="AAA-ATPase_like"/>
    <property type="match status" value="1"/>
</dbReference>
<evidence type="ECO:0000256" key="1">
    <source>
        <dbReference type="SAM" id="MobiDB-lite"/>
    </source>
</evidence>
<reference evidence="3" key="1">
    <citation type="submission" date="2021-06" db="EMBL/GenBank/DDBJ databases">
        <authorList>
            <person name="Kallberg Y."/>
            <person name="Tangrot J."/>
            <person name="Rosling A."/>
        </authorList>
    </citation>
    <scope>NUCLEOTIDE SEQUENCE</scope>
    <source>
        <strain evidence="3">BR232B</strain>
    </source>
</reference>
<accession>A0A9N8Z5R3</accession>